<dbReference type="GO" id="GO:0043531">
    <property type="term" value="F:ADP binding"/>
    <property type="evidence" value="ECO:0007669"/>
    <property type="project" value="InterPro"/>
</dbReference>
<dbReference type="InterPro" id="IPR027417">
    <property type="entry name" value="P-loop_NTPase"/>
</dbReference>
<dbReference type="Gene3D" id="1.10.8.430">
    <property type="entry name" value="Helical domain of apoptotic protease-activating factors"/>
    <property type="match status" value="1"/>
</dbReference>
<dbReference type="InterPro" id="IPR002182">
    <property type="entry name" value="NB-ARC"/>
</dbReference>
<reference evidence="6" key="1">
    <citation type="journal article" date="2023" name="Plant J.">
        <title>Genome sequences and population genomics provide insights into the demographic history, inbreeding, and mutation load of two 'living fossil' tree species of Dipteronia.</title>
        <authorList>
            <person name="Feng Y."/>
            <person name="Comes H.P."/>
            <person name="Chen J."/>
            <person name="Zhu S."/>
            <person name="Lu R."/>
            <person name="Zhang X."/>
            <person name="Li P."/>
            <person name="Qiu J."/>
            <person name="Olsen K.M."/>
            <person name="Qiu Y."/>
        </authorList>
    </citation>
    <scope>NUCLEOTIDE SEQUENCE</scope>
    <source>
        <strain evidence="6">NBL</strain>
    </source>
</reference>
<dbReference type="EMBL" id="JANJYJ010000004">
    <property type="protein sequence ID" value="KAK3219076.1"/>
    <property type="molecule type" value="Genomic_DNA"/>
</dbReference>
<dbReference type="InterPro" id="IPR050905">
    <property type="entry name" value="Plant_NBS-LRR"/>
</dbReference>
<feature type="coiled-coil region" evidence="4">
    <location>
        <begin position="28"/>
        <end position="69"/>
    </location>
</feature>
<evidence type="ECO:0000256" key="2">
    <source>
        <dbReference type="ARBA" id="ARBA00022821"/>
    </source>
</evidence>
<evidence type="ECO:0000259" key="5">
    <source>
        <dbReference type="Pfam" id="PF00931"/>
    </source>
</evidence>
<dbReference type="Gene3D" id="3.40.50.300">
    <property type="entry name" value="P-loop containing nucleotide triphosphate hydrolases"/>
    <property type="match status" value="1"/>
</dbReference>
<organism evidence="6 7">
    <name type="scientific">Dipteronia sinensis</name>
    <dbReference type="NCBI Taxonomy" id="43782"/>
    <lineage>
        <taxon>Eukaryota</taxon>
        <taxon>Viridiplantae</taxon>
        <taxon>Streptophyta</taxon>
        <taxon>Embryophyta</taxon>
        <taxon>Tracheophyta</taxon>
        <taxon>Spermatophyta</taxon>
        <taxon>Magnoliopsida</taxon>
        <taxon>eudicotyledons</taxon>
        <taxon>Gunneridae</taxon>
        <taxon>Pentapetalae</taxon>
        <taxon>rosids</taxon>
        <taxon>malvids</taxon>
        <taxon>Sapindales</taxon>
        <taxon>Sapindaceae</taxon>
        <taxon>Hippocastanoideae</taxon>
        <taxon>Acereae</taxon>
        <taxon>Dipteronia</taxon>
    </lineage>
</organism>
<feature type="domain" description="NB-ARC" evidence="5">
    <location>
        <begin position="161"/>
        <end position="324"/>
    </location>
</feature>
<evidence type="ECO:0000256" key="3">
    <source>
        <dbReference type="ARBA" id="ARBA00022840"/>
    </source>
</evidence>
<dbReference type="PANTHER" id="PTHR33463:SF198">
    <property type="entry name" value="RPP4C3"/>
    <property type="match status" value="1"/>
</dbReference>
<protein>
    <recommendedName>
        <fullName evidence="5">NB-ARC domain-containing protein</fullName>
    </recommendedName>
</protein>
<evidence type="ECO:0000256" key="4">
    <source>
        <dbReference type="SAM" id="Coils"/>
    </source>
</evidence>
<sequence length="444" mass="49988">MADAVISVATEEAVRPLLDSISTQLGYIRNYKTNFENLERQHQKLKDTLVQVQHSVEEAKNTGEEIERKVVKWLNSAEKIIAEVTEIIDDNNGANMRCFKSLCPDLKERYQHSKRAVVKAMEVSELEKDGKLLGKVSYRTPPKETWHPSSKLYEDIESRRSTVENILNALRNPDINMVGVHGMGGIGKTTLAKEVGKQAEEQRLFDALVFVEISEKPDIMKIQDAIADKLDLQFRENSESGRARALCQRCKKESRLLIILDNIWKGLDLEIVGIPFANDHPGCKLLLTARSIDVLSNDMNSLKNFSVHRLDDKEAQDLFMKVAGACIEQRGLQSLALDVAKECGGLPIAIVTIAKALKNKEKYEWKSALHELQHPSVESLEESVAIEAYSCIKLSYDYLKSEELKSTFLLCSTMIFISNASVERLLRYAMGLCLFNTINTIEAA</sequence>
<evidence type="ECO:0000313" key="7">
    <source>
        <dbReference type="Proteomes" id="UP001281410"/>
    </source>
</evidence>
<proteinExistence type="predicted"/>
<keyword evidence="1" id="KW-0547">Nucleotide-binding</keyword>
<dbReference type="InterPro" id="IPR042197">
    <property type="entry name" value="Apaf_helical"/>
</dbReference>
<keyword evidence="2" id="KW-0611">Plant defense</keyword>
<dbReference type="AlphaFoldDB" id="A0AAE0AJE8"/>
<dbReference type="GO" id="GO:0005524">
    <property type="term" value="F:ATP binding"/>
    <property type="evidence" value="ECO:0007669"/>
    <property type="project" value="UniProtKB-KW"/>
</dbReference>
<dbReference type="GO" id="GO:0006952">
    <property type="term" value="P:defense response"/>
    <property type="evidence" value="ECO:0007669"/>
    <property type="project" value="UniProtKB-KW"/>
</dbReference>
<keyword evidence="3" id="KW-0067">ATP-binding</keyword>
<keyword evidence="7" id="KW-1185">Reference proteome</keyword>
<dbReference type="SUPFAM" id="SSF52540">
    <property type="entry name" value="P-loop containing nucleoside triphosphate hydrolases"/>
    <property type="match status" value="1"/>
</dbReference>
<dbReference type="Pfam" id="PF00931">
    <property type="entry name" value="NB-ARC"/>
    <property type="match status" value="1"/>
</dbReference>
<evidence type="ECO:0000313" key="6">
    <source>
        <dbReference type="EMBL" id="KAK3219076.1"/>
    </source>
</evidence>
<name>A0AAE0AJE8_9ROSI</name>
<dbReference type="PANTHER" id="PTHR33463">
    <property type="entry name" value="NB-ARC DOMAIN-CONTAINING PROTEIN-RELATED"/>
    <property type="match status" value="1"/>
</dbReference>
<evidence type="ECO:0000256" key="1">
    <source>
        <dbReference type="ARBA" id="ARBA00022741"/>
    </source>
</evidence>
<dbReference type="FunFam" id="3.40.50.300:FF:001091">
    <property type="entry name" value="Probable disease resistance protein At1g61300"/>
    <property type="match status" value="1"/>
</dbReference>
<comment type="caution">
    <text evidence="6">The sequence shown here is derived from an EMBL/GenBank/DDBJ whole genome shotgun (WGS) entry which is preliminary data.</text>
</comment>
<gene>
    <name evidence="6" type="ORF">Dsin_013046</name>
</gene>
<accession>A0AAE0AJE8</accession>
<dbReference type="Proteomes" id="UP001281410">
    <property type="component" value="Unassembled WGS sequence"/>
</dbReference>
<dbReference type="PRINTS" id="PR00364">
    <property type="entry name" value="DISEASERSIST"/>
</dbReference>
<keyword evidence="4" id="KW-0175">Coiled coil</keyword>